<dbReference type="PANTHER" id="PTHR47358">
    <property type="entry name" value="E3 UBIQUITIN-PROTEIN LIGASE HOS1"/>
    <property type="match status" value="1"/>
</dbReference>
<feature type="region of interest" description="Disordered" evidence="1">
    <location>
        <begin position="188"/>
        <end position="218"/>
    </location>
</feature>
<dbReference type="GO" id="GO:0016567">
    <property type="term" value="P:protein ubiquitination"/>
    <property type="evidence" value="ECO:0007669"/>
    <property type="project" value="InterPro"/>
</dbReference>
<proteinExistence type="predicted"/>
<gene>
    <name evidence="3" type="ORF">QBZ16_002166</name>
</gene>
<protein>
    <recommendedName>
        <fullName evidence="2">DUF3456 domain-containing protein</fullName>
    </recommendedName>
</protein>
<dbReference type="InterPro" id="IPR044718">
    <property type="entry name" value="HOS1"/>
</dbReference>
<feature type="domain" description="DUF3456" evidence="2">
    <location>
        <begin position="585"/>
        <end position="678"/>
    </location>
</feature>
<feature type="compositionally biased region" description="Polar residues" evidence="1">
    <location>
        <begin position="193"/>
        <end position="215"/>
    </location>
</feature>
<dbReference type="AlphaFoldDB" id="A0AAD9MNX0"/>
<dbReference type="EMBL" id="JASFZW010000002">
    <property type="protein sequence ID" value="KAK2079771.1"/>
    <property type="molecule type" value="Genomic_DNA"/>
</dbReference>
<organism evidence="3 4">
    <name type="scientific">Prototheca wickerhamii</name>
    <dbReference type="NCBI Taxonomy" id="3111"/>
    <lineage>
        <taxon>Eukaryota</taxon>
        <taxon>Viridiplantae</taxon>
        <taxon>Chlorophyta</taxon>
        <taxon>core chlorophytes</taxon>
        <taxon>Trebouxiophyceae</taxon>
        <taxon>Chlorellales</taxon>
        <taxon>Chlorellaceae</taxon>
        <taxon>Prototheca</taxon>
    </lineage>
</organism>
<dbReference type="GO" id="GO:0004842">
    <property type="term" value="F:ubiquitin-protein transferase activity"/>
    <property type="evidence" value="ECO:0007669"/>
    <property type="project" value="InterPro"/>
</dbReference>
<reference evidence="3" key="1">
    <citation type="submission" date="2021-01" db="EMBL/GenBank/DDBJ databases">
        <authorList>
            <person name="Eckstrom K.M.E."/>
        </authorList>
    </citation>
    <scope>NUCLEOTIDE SEQUENCE</scope>
    <source>
        <strain evidence="3">UVCC 0001</strain>
    </source>
</reference>
<dbReference type="PANTHER" id="PTHR47358:SF2">
    <property type="entry name" value="E3 UBIQUITIN-PROTEIN LIGASE HOS1"/>
    <property type="match status" value="1"/>
</dbReference>
<dbReference type="InterPro" id="IPR021852">
    <property type="entry name" value="DUF3456"/>
</dbReference>
<keyword evidence="4" id="KW-1185">Reference proteome</keyword>
<sequence length="686" mass="73211">MAQAALDALIDTSPREYFARRGQETRLQALHAQLYSLFNLAVAQGFGSLVVDYLAEVCMDETMSSSDPLQAFLLDAQCIRRWLQRTLQVTKARVVSALGHGLGADGALGSLSRAVSELAALDAVAVALETAVPGDSAAAADGREVQRVLQAARAGLFLARAGFGGRPPPNFASEAEWKGLVGRRRAALRAGPQASSQEHCSAPTPQRTSLSSTGSRAGWPTPTPALDGLVHALFLSGDTGTAAYHAKSRFLFLHLVDGGWCTRHQALEHLRVYWHLPRQQASAWLLPAFLDAALVPSHASGASALEEAVACAADVAGPSIPLKAVDRFLALDSPLPAMLLMEQRCSFPEAAADVEETRVLLRACLLNGRLSEGILRVKRHLRRLGGAEERERSAQTLMDTLLDWAADSGQLSTAIRFPLSEPEEEAMVGWLERGVQESAPLRGLCGSLWVAYYLERGRTPEALYAFARAFGGVPGDDPTRQMVAHLLQSAADQLPSVYARVVVRVRAGAMPALRALGGEALEGGGPLEEAAGADALPVWPEEALGTAGLETSQGKAAINALPRRDLAPVLFQKPSLDVAMTDPVVMSELRVIELLEGICDDLETAYTYNATSDSWVDAPKPVPSAERAQVQSLQKRFVDYCGLLLDRHEEGLARAIQAGGLDSAGVETHLCLGLAGACPTSQDREL</sequence>
<name>A0AAD9MNX0_PROWI</name>
<evidence type="ECO:0000259" key="2">
    <source>
        <dbReference type="Pfam" id="PF11938"/>
    </source>
</evidence>
<evidence type="ECO:0000313" key="4">
    <source>
        <dbReference type="Proteomes" id="UP001255856"/>
    </source>
</evidence>
<comment type="caution">
    <text evidence="3">The sequence shown here is derived from an EMBL/GenBank/DDBJ whole genome shotgun (WGS) entry which is preliminary data.</text>
</comment>
<dbReference type="Pfam" id="PF11938">
    <property type="entry name" value="DUF3456"/>
    <property type="match status" value="1"/>
</dbReference>
<dbReference type="Proteomes" id="UP001255856">
    <property type="component" value="Unassembled WGS sequence"/>
</dbReference>
<evidence type="ECO:0000313" key="3">
    <source>
        <dbReference type="EMBL" id="KAK2079771.1"/>
    </source>
</evidence>
<evidence type="ECO:0000256" key="1">
    <source>
        <dbReference type="SAM" id="MobiDB-lite"/>
    </source>
</evidence>
<accession>A0AAD9MNX0</accession>